<dbReference type="Pfam" id="PF05168">
    <property type="entry name" value="HEPN"/>
    <property type="match status" value="1"/>
</dbReference>
<sequence>MLELENVNVGKTPALKTHRLADIIEECKKYYPRVEDFRNDCDKLTVYYFDRYPADIPLSLSEEDAKFAIEAAKKILLFVDKVISKA</sequence>
<feature type="domain" description="HEPN" evidence="1">
    <location>
        <begin position="15"/>
        <end position="81"/>
    </location>
</feature>
<accession>X1HR82</accession>
<gene>
    <name evidence="2" type="ORF">S03H2_28831</name>
</gene>
<evidence type="ECO:0000259" key="1">
    <source>
        <dbReference type="Pfam" id="PF05168"/>
    </source>
</evidence>
<proteinExistence type="predicted"/>
<evidence type="ECO:0000313" key="2">
    <source>
        <dbReference type="EMBL" id="GAH59560.1"/>
    </source>
</evidence>
<reference evidence="2" key="1">
    <citation type="journal article" date="2014" name="Front. Microbiol.">
        <title>High frequency of phylogenetically diverse reductive dehalogenase-homologous genes in deep subseafloor sedimentary metagenomes.</title>
        <authorList>
            <person name="Kawai M."/>
            <person name="Futagami T."/>
            <person name="Toyoda A."/>
            <person name="Takaki Y."/>
            <person name="Nishi S."/>
            <person name="Hori S."/>
            <person name="Arai W."/>
            <person name="Tsubouchi T."/>
            <person name="Morono Y."/>
            <person name="Uchiyama I."/>
            <person name="Ito T."/>
            <person name="Fujiyama A."/>
            <person name="Inagaki F."/>
            <person name="Takami H."/>
        </authorList>
    </citation>
    <scope>NUCLEOTIDE SEQUENCE</scope>
    <source>
        <strain evidence="2">Expedition CK06-06</strain>
    </source>
</reference>
<protein>
    <recommendedName>
        <fullName evidence="1">HEPN domain-containing protein</fullName>
    </recommendedName>
</protein>
<dbReference type="AlphaFoldDB" id="X1HR82"/>
<dbReference type="SUPFAM" id="SSF81593">
    <property type="entry name" value="Nucleotidyltransferase substrate binding subunit/domain"/>
    <property type="match status" value="1"/>
</dbReference>
<dbReference type="InterPro" id="IPR007842">
    <property type="entry name" value="HEPN_dom"/>
</dbReference>
<name>X1HR82_9ZZZZ</name>
<organism evidence="2">
    <name type="scientific">marine sediment metagenome</name>
    <dbReference type="NCBI Taxonomy" id="412755"/>
    <lineage>
        <taxon>unclassified sequences</taxon>
        <taxon>metagenomes</taxon>
        <taxon>ecological metagenomes</taxon>
    </lineage>
</organism>
<comment type="caution">
    <text evidence="2">The sequence shown here is derived from an EMBL/GenBank/DDBJ whole genome shotgun (WGS) entry which is preliminary data.</text>
</comment>
<dbReference type="EMBL" id="BARU01017375">
    <property type="protein sequence ID" value="GAH59560.1"/>
    <property type="molecule type" value="Genomic_DNA"/>
</dbReference>
<dbReference type="Gene3D" id="1.20.120.330">
    <property type="entry name" value="Nucleotidyltransferases domain 2"/>
    <property type="match status" value="1"/>
</dbReference>